<organism evidence="1 2">
    <name type="scientific">Salix dunnii</name>
    <dbReference type="NCBI Taxonomy" id="1413687"/>
    <lineage>
        <taxon>Eukaryota</taxon>
        <taxon>Viridiplantae</taxon>
        <taxon>Streptophyta</taxon>
        <taxon>Embryophyta</taxon>
        <taxon>Tracheophyta</taxon>
        <taxon>Spermatophyta</taxon>
        <taxon>Magnoliopsida</taxon>
        <taxon>eudicotyledons</taxon>
        <taxon>Gunneridae</taxon>
        <taxon>Pentapetalae</taxon>
        <taxon>rosids</taxon>
        <taxon>fabids</taxon>
        <taxon>Malpighiales</taxon>
        <taxon>Salicaceae</taxon>
        <taxon>Saliceae</taxon>
        <taxon>Salix</taxon>
    </lineage>
</organism>
<dbReference type="AlphaFoldDB" id="A0A835JSL0"/>
<comment type="caution">
    <text evidence="1">The sequence shown here is derived from an EMBL/GenBank/DDBJ whole genome shotgun (WGS) entry which is preliminary data.</text>
</comment>
<sequence>MRTHYKPIRLFPSCLRTWPIRYKSRVDFFALTRTENPGLPKPQTCYAYPSLHDTWREGSRRWHMTKHLRLYKDARDPDGTATKLAGQSSKRKAVSKRHLPKWGTLVRQIVGVRLALDCTCQLYGVKAILRPACVGTLMESESLVGEAHEAQLWQPKLDL</sequence>
<keyword evidence="2" id="KW-1185">Reference proteome</keyword>
<dbReference type="Proteomes" id="UP000657918">
    <property type="component" value="Unassembled WGS sequence"/>
</dbReference>
<dbReference type="OrthoDB" id="10414885at2759"/>
<reference evidence="1 2" key="1">
    <citation type="submission" date="2020-10" db="EMBL/GenBank/DDBJ databases">
        <title>Plant Genome Project.</title>
        <authorList>
            <person name="Zhang R.-G."/>
        </authorList>
    </citation>
    <scope>NUCLEOTIDE SEQUENCE [LARGE SCALE GENOMIC DNA]</scope>
    <source>
        <strain evidence="1">FAFU-HL-1</strain>
        <tissue evidence="1">Leaf</tissue>
    </source>
</reference>
<accession>A0A835JSL0</accession>
<proteinExistence type="predicted"/>
<protein>
    <submittedName>
        <fullName evidence="1">Uncharacterized protein</fullName>
    </submittedName>
</protein>
<evidence type="ECO:0000313" key="1">
    <source>
        <dbReference type="EMBL" id="KAF9675312.1"/>
    </source>
</evidence>
<evidence type="ECO:0000313" key="2">
    <source>
        <dbReference type="Proteomes" id="UP000657918"/>
    </source>
</evidence>
<name>A0A835JSL0_9ROSI</name>
<dbReference type="EMBL" id="JADGMS010000009">
    <property type="protein sequence ID" value="KAF9675312.1"/>
    <property type="molecule type" value="Genomic_DNA"/>
</dbReference>
<gene>
    <name evidence="1" type="ORF">SADUNF_Sadunf09G0018900</name>
</gene>